<accession>A0A0H5PZU3</accession>
<dbReference type="EMBL" id="LN852993">
    <property type="protein sequence ID" value="CRY94690.1"/>
    <property type="molecule type" value="Genomic_DNA"/>
</dbReference>
<proteinExistence type="predicted"/>
<dbReference type="NCBIfam" id="TIGR01552">
    <property type="entry name" value="phd_fam"/>
    <property type="match status" value="1"/>
</dbReference>
<keyword evidence="1" id="KW-0614">Plasmid</keyword>
<sequence length="100" mass="11457">MLKYINLDAVSVSIFIFAKKIKVMQVVSAREFRANQGKYLIKANEGQSVLLTSRYGNFKIVPISEEDNLTTRICRGLQQVKLIEEGKLPRRTIEDLLDEL</sequence>
<reference evidence="1" key="1">
    <citation type="submission" date="2015-06" db="EMBL/GenBank/DDBJ databases">
        <authorList>
            <person name="Joergensen T."/>
        </authorList>
    </citation>
    <scope>NUCLEOTIDE SEQUENCE</scope>
    <source>
        <plasmid evidence="1">pRGRH0323</plasmid>
    </source>
</reference>
<geneLocation type="plasmid" evidence="1">
    <name>pRGRH0323</name>
</geneLocation>
<evidence type="ECO:0000313" key="1">
    <source>
        <dbReference type="EMBL" id="CRY94690.1"/>
    </source>
</evidence>
<name>A0A0H5PZU3_9ZZZZ</name>
<evidence type="ECO:0008006" key="2">
    <source>
        <dbReference type="Google" id="ProtNLM"/>
    </source>
</evidence>
<reference evidence="1" key="2">
    <citation type="submission" date="2015-07" db="EMBL/GenBank/DDBJ databases">
        <title>Plasmids, circular viruses and viroids from rat gut.</title>
        <authorList>
            <person name="Jorgensen T.J."/>
            <person name="Hansen M.A."/>
            <person name="Xu Z."/>
            <person name="Tabak M.A."/>
            <person name="Sorensen S.J."/>
            <person name="Hansen L.H."/>
        </authorList>
    </citation>
    <scope>NUCLEOTIDE SEQUENCE</scope>
    <source>
        <plasmid evidence="1">pRGRH0323</plasmid>
    </source>
</reference>
<organism evidence="1">
    <name type="scientific">uncultured prokaryote</name>
    <dbReference type="NCBI Taxonomy" id="198431"/>
    <lineage>
        <taxon>unclassified sequences</taxon>
        <taxon>environmental samples</taxon>
    </lineage>
</organism>
<dbReference type="AlphaFoldDB" id="A0A0H5PZU3"/>
<protein>
    <recommendedName>
        <fullName evidence="2">Prevent-host-death protein</fullName>
    </recommendedName>
</protein>